<gene>
    <name evidence="2" type="ORF">M406DRAFT_286427</name>
</gene>
<name>A0A9P4Y841_CRYP1</name>
<dbReference type="AlphaFoldDB" id="A0A9P4Y841"/>
<organism evidence="2 3">
    <name type="scientific">Cryphonectria parasitica (strain ATCC 38755 / EP155)</name>
    <dbReference type="NCBI Taxonomy" id="660469"/>
    <lineage>
        <taxon>Eukaryota</taxon>
        <taxon>Fungi</taxon>
        <taxon>Dikarya</taxon>
        <taxon>Ascomycota</taxon>
        <taxon>Pezizomycotina</taxon>
        <taxon>Sordariomycetes</taxon>
        <taxon>Sordariomycetidae</taxon>
        <taxon>Diaporthales</taxon>
        <taxon>Cryphonectriaceae</taxon>
        <taxon>Cryphonectria-Endothia species complex</taxon>
        <taxon>Cryphonectria</taxon>
    </lineage>
</organism>
<evidence type="ECO:0000259" key="1">
    <source>
        <dbReference type="Pfam" id="PF20516"/>
    </source>
</evidence>
<dbReference type="OrthoDB" id="4161186at2759"/>
<comment type="caution">
    <text evidence="2">The sequence shown here is derived from an EMBL/GenBank/DDBJ whole genome shotgun (WGS) entry which is preliminary data.</text>
</comment>
<reference evidence="2" key="1">
    <citation type="journal article" date="2020" name="Phytopathology">
        <title>Genome sequence of the chestnut blight fungus Cryphonectria parasitica EP155: A fundamental resource for an archetypical invasive plant pathogen.</title>
        <authorList>
            <person name="Crouch J.A."/>
            <person name="Dawe A."/>
            <person name="Aerts A."/>
            <person name="Barry K."/>
            <person name="Churchill A.C.L."/>
            <person name="Grimwood J."/>
            <person name="Hillman B."/>
            <person name="Milgroom M.G."/>
            <person name="Pangilinan J."/>
            <person name="Smith M."/>
            <person name="Salamov A."/>
            <person name="Schmutz J."/>
            <person name="Yadav J."/>
            <person name="Grigoriev I.V."/>
            <person name="Nuss D."/>
        </authorList>
    </citation>
    <scope>NUCLEOTIDE SEQUENCE</scope>
    <source>
        <strain evidence="2">EP155</strain>
    </source>
</reference>
<protein>
    <recommendedName>
        <fullName evidence="1">PD-(D/E)XK nuclease-like domain-containing protein</fullName>
    </recommendedName>
</protein>
<keyword evidence="3" id="KW-1185">Reference proteome</keyword>
<evidence type="ECO:0000313" key="2">
    <source>
        <dbReference type="EMBL" id="KAF3768496.1"/>
    </source>
</evidence>
<dbReference type="EMBL" id="MU032345">
    <property type="protein sequence ID" value="KAF3768496.1"/>
    <property type="molecule type" value="Genomic_DNA"/>
</dbReference>
<evidence type="ECO:0000313" key="3">
    <source>
        <dbReference type="Proteomes" id="UP000803844"/>
    </source>
</evidence>
<proteinExistence type="predicted"/>
<accession>A0A9P4Y841</accession>
<dbReference type="InterPro" id="IPR046797">
    <property type="entry name" value="PDDEXK_12"/>
</dbReference>
<dbReference type="GeneID" id="63835807"/>
<feature type="domain" description="PD-(D/E)XK nuclease-like" evidence="1">
    <location>
        <begin position="19"/>
        <end position="240"/>
    </location>
</feature>
<dbReference type="RefSeq" id="XP_040779457.1">
    <property type="nucleotide sequence ID" value="XM_040918678.1"/>
</dbReference>
<dbReference type="Proteomes" id="UP000803844">
    <property type="component" value="Unassembled WGS sequence"/>
</dbReference>
<sequence>MVESPAIADTSLFSAPLPFHYTSDGAEQKKRDSLGPTPSVDQVLCVLDWAQQCALRAAEEAMWNSAVHFPLLKMAVHGGGRVPAGGDTTTVGLTQCTTARIIQEYLPIYAIRQSSLWQSINHTFFEGLLDRPIVLSCESKRLDSEGTIQATLQIGLWHAAQWKHLKTLAVQQQSSSQLPTFLPAVIISGHDWLFAATTQVQNKTILWKEYPFGHTRDAWGVYRIICGLQRLKAWALNDYWPWYRGHILGLAT</sequence>
<dbReference type="Pfam" id="PF20516">
    <property type="entry name" value="PDDEXK_12"/>
    <property type="match status" value="1"/>
</dbReference>